<dbReference type="AlphaFoldDB" id="A0A5C4LTN9"/>
<feature type="chain" id="PRO_5038775778" evidence="2">
    <location>
        <begin position="23"/>
        <end position="172"/>
    </location>
</feature>
<dbReference type="PROSITE" id="PS51257">
    <property type="entry name" value="PROKAR_LIPOPROTEIN"/>
    <property type="match status" value="1"/>
</dbReference>
<dbReference type="InterPro" id="IPR025637">
    <property type="entry name" value="DUF4333"/>
</dbReference>
<dbReference type="Pfam" id="PF14230">
    <property type="entry name" value="DUF4333"/>
    <property type="match status" value="1"/>
</dbReference>
<keyword evidence="5" id="KW-1185">Reference proteome</keyword>
<evidence type="ECO:0000259" key="3">
    <source>
        <dbReference type="Pfam" id="PF14230"/>
    </source>
</evidence>
<feature type="compositionally biased region" description="Low complexity" evidence="1">
    <location>
        <begin position="147"/>
        <end position="158"/>
    </location>
</feature>
<evidence type="ECO:0000256" key="1">
    <source>
        <dbReference type="SAM" id="MobiDB-lite"/>
    </source>
</evidence>
<keyword evidence="2" id="KW-0732">Signal</keyword>
<dbReference type="Proteomes" id="UP000305546">
    <property type="component" value="Unassembled WGS sequence"/>
</dbReference>
<protein>
    <submittedName>
        <fullName evidence="4">DUF4333 domain-containing protein</fullName>
    </submittedName>
</protein>
<name>A0A5C4LTN9_9PSEU</name>
<feature type="region of interest" description="Disordered" evidence="1">
    <location>
        <begin position="135"/>
        <end position="172"/>
    </location>
</feature>
<gene>
    <name evidence="4" type="ORF">FG385_24995</name>
</gene>
<organism evidence="4 5">
    <name type="scientific">Amycolatopsis alkalitolerans</name>
    <dbReference type="NCBI Taxonomy" id="2547244"/>
    <lineage>
        <taxon>Bacteria</taxon>
        <taxon>Bacillati</taxon>
        <taxon>Actinomycetota</taxon>
        <taxon>Actinomycetes</taxon>
        <taxon>Pseudonocardiales</taxon>
        <taxon>Pseudonocardiaceae</taxon>
        <taxon>Amycolatopsis</taxon>
    </lineage>
</organism>
<feature type="domain" description="DUF4333" evidence="3">
    <location>
        <begin position="15"/>
        <end position="89"/>
    </location>
</feature>
<accession>A0A5C4LTN9</accession>
<dbReference type="EMBL" id="VDFW01000026">
    <property type="protein sequence ID" value="TNC22478.1"/>
    <property type="molecule type" value="Genomic_DNA"/>
</dbReference>
<evidence type="ECO:0000256" key="2">
    <source>
        <dbReference type="SAM" id="SignalP"/>
    </source>
</evidence>
<proteinExistence type="predicted"/>
<evidence type="ECO:0000313" key="5">
    <source>
        <dbReference type="Proteomes" id="UP000305546"/>
    </source>
</evidence>
<reference evidence="4 5" key="1">
    <citation type="submission" date="2019-06" db="EMBL/GenBank/DDBJ databases">
        <title>Amycolatopsis alkalitolerans sp. nov., isolated from Gastrodia elata Blume.</title>
        <authorList>
            <person name="Narsing Rao M.P."/>
            <person name="Li W.J."/>
        </authorList>
    </citation>
    <scope>NUCLEOTIDE SEQUENCE [LARGE SCALE GENOMIC DNA]</scope>
    <source>
        <strain evidence="4 5">SYSUP0005</strain>
    </source>
</reference>
<feature type="signal peptide" evidence="2">
    <location>
        <begin position="1"/>
        <end position="22"/>
    </location>
</feature>
<dbReference type="OrthoDB" id="3568721at2"/>
<sequence length="172" mass="17756">MIRKVLLVLCAAGLLLTGCTVKVEQKEPTISQAEFERGIADALQQTVGRRPDTVACPGPVPAKVGETVRCTLSDRGTRAGLTAVITSLDNGKANYHVKVDDKPLGQALRSSLARCADSVAATRWTAGAIRETASFVKRPSGPDTDTAAGAGVPVSGAATHRTPNSCSLSSTA</sequence>
<feature type="compositionally biased region" description="Polar residues" evidence="1">
    <location>
        <begin position="161"/>
        <end position="172"/>
    </location>
</feature>
<evidence type="ECO:0000313" key="4">
    <source>
        <dbReference type="EMBL" id="TNC22478.1"/>
    </source>
</evidence>
<comment type="caution">
    <text evidence="4">The sequence shown here is derived from an EMBL/GenBank/DDBJ whole genome shotgun (WGS) entry which is preliminary data.</text>
</comment>